<reference evidence="8 9" key="1">
    <citation type="submission" date="2019-01" db="EMBL/GenBank/DDBJ databases">
        <title>Nocardioides guangzhouensis sp. nov., an actinobacterium isolated from soil.</title>
        <authorList>
            <person name="Fu Y."/>
            <person name="Cai Y."/>
            <person name="Lin Z."/>
            <person name="Chen P."/>
        </authorList>
    </citation>
    <scope>NUCLEOTIDE SEQUENCE [LARGE SCALE GENOMIC DNA]</scope>
    <source>
        <strain evidence="8 9">130</strain>
    </source>
</reference>
<feature type="domain" description="PLD phosphodiesterase" evidence="7">
    <location>
        <begin position="451"/>
        <end position="482"/>
    </location>
</feature>
<dbReference type="PROSITE" id="PS50035">
    <property type="entry name" value="PLD"/>
    <property type="match status" value="1"/>
</dbReference>
<comment type="similarity">
    <text evidence="2">Belongs to the phospholipase D family.</text>
</comment>
<dbReference type="GO" id="GO:0004630">
    <property type="term" value="F:phospholipase D activity"/>
    <property type="evidence" value="ECO:0007669"/>
    <property type="project" value="UniProtKB-EC"/>
</dbReference>
<dbReference type="PANTHER" id="PTHR43856">
    <property type="entry name" value="CARDIOLIPIN HYDROLASE"/>
    <property type="match status" value="1"/>
</dbReference>
<keyword evidence="5" id="KW-0442">Lipid degradation</keyword>
<accession>A0A4Q4Z6Z4</accession>
<dbReference type="InterPro" id="IPR001736">
    <property type="entry name" value="PLipase_D/transphosphatidylase"/>
</dbReference>
<sequence>MRTRSASNGVTLNVVAGTRVVLLAFDLSETRRASCMGFAIQRLDRATDEKLWLRGMKTFALTDPGLGPGGLVSTLDHPIQSFQWADYGVLPGRKYTYLVHALSGTGPLDLVKGPPIQATITTESETGKVHSIYFNRGSVASQAYARDFLNTPPSAFTNPAQRAAAYKFLSRGLEEALLAFIARANGPEYELHAAMYEFRWPSVLEAFGNAAKATAKVTVLYDAIPGATKPGVRNREAIDDAGIGDLAKARTRGTIMHNKFIVLSRNGAPEAVWTGSTNITEQGIFGHLNLGHAVDDPAIAQQYRDYWDVVEQNLTHTPDTQAVAALALRPPQPPLPLTQPITLTFSPQPTAAALDWYAELTGAAQEALFMTFAFGMNDRFATLYERKDDVLRLALMETEGNGTKAVVDAARKRINSMRRRPNVVIAIGGRQPISGVERWLDELRQITDPVHVYWIHTKFALIDPLGDHPVVITGSANFSDASTTKNHENMLVIAGDKRVADIYFTEYLRLFAHYAFRETLIKREIWDLSDWRPENLVPNPSWTDDYYKPGQRSTRRRYYART</sequence>
<dbReference type="CDD" id="cd09172">
    <property type="entry name" value="PLDc_Nuc_like_unchar1_1"/>
    <property type="match status" value="1"/>
</dbReference>
<evidence type="ECO:0000256" key="3">
    <source>
        <dbReference type="ARBA" id="ARBA00012027"/>
    </source>
</evidence>
<dbReference type="GO" id="GO:0006793">
    <property type="term" value="P:phosphorus metabolic process"/>
    <property type="evidence" value="ECO:0007669"/>
    <property type="project" value="UniProtKB-ARBA"/>
</dbReference>
<dbReference type="Pfam" id="PF13091">
    <property type="entry name" value="PLDc_2"/>
    <property type="match status" value="2"/>
</dbReference>
<protein>
    <recommendedName>
        <fullName evidence="3">phospholipase D</fullName>
        <ecNumber evidence="3">3.1.4.4</ecNumber>
    </recommendedName>
</protein>
<dbReference type="InterPro" id="IPR051406">
    <property type="entry name" value="PLD_domain"/>
</dbReference>
<comment type="caution">
    <text evidence="8">The sequence shown here is derived from an EMBL/GenBank/DDBJ whole genome shotgun (WGS) entry which is preliminary data.</text>
</comment>
<dbReference type="OrthoDB" id="9789376at2"/>
<dbReference type="Proteomes" id="UP000295198">
    <property type="component" value="Unassembled WGS sequence"/>
</dbReference>
<dbReference type="EC" id="3.1.4.4" evidence="3"/>
<name>A0A4Q4Z6Z4_9ACTN</name>
<dbReference type="SUPFAM" id="SSF56024">
    <property type="entry name" value="Phospholipase D/nuclease"/>
    <property type="match status" value="2"/>
</dbReference>
<dbReference type="PANTHER" id="PTHR43856:SF1">
    <property type="entry name" value="MITOCHONDRIAL CARDIOLIPIN HYDROLASE"/>
    <property type="match status" value="1"/>
</dbReference>
<keyword evidence="9" id="KW-1185">Reference proteome</keyword>
<dbReference type="Gene3D" id="3.30.870.10">
    <property type="entry name" value="Endonuclease Chain A"/>
    <property type="match status" value="2"/>
</dbReference>
<dbReference type="InterPro" id="IPR025202">
    <property type="entry name" value="PLD-like_dom"/>
</dbReference>
<evidence type="ECO:0000259" key="7">
    <source>
        <dbReference type="PROSITE" id="PS50035"/>
    </source>
</evidence>
<evidence type="ECO:0000256" key="5">
    <source>
        <dbReference type="ARBA" id="ARBA00022963"/>
    </source>
</evidence>
<gene>
    <name evidence="8" type="ORF">EKO23_19535</name>
</gene>
<keyword evidence="6" id="KW-0443">Lipid metabolism</keyword>
<evidence type="ECO:0000256" key="1">
    <source>
        <dbReference type="ARBA" id="ARBA00000798"/>
    </source>
</evidence>
<comment type="catalytic activity">
    <reaction evidence="1">
        <text>a 1,2-diacyl-sn-glycero-3-phosphocholine + H2O = a 1,2-diacyl-sn-glycero-3-phosphate + choline + H(+)</text>
        <dbReference type="Rhea" id="RHEA:14445"/>
        <dbReference type="ChEBI" id="CHEBI:15354"/>
        <dbReference type="ChEBI" id="CHEBI:15377"/>
        <dbReference type="ChEBI" id="CHEBI:15378"/>
        <dbReference type="ChEBI" id="CHEBI:57643"/>
        <dbReference type="ChEBI" id="CHEBI:58608"/>
        <dbReference type="EC" id="3.1.4.4"/>
    </reaction>
</comment>
<evidence type="ECO:0000313" key="8">
    <source>
        <dbReference type="EMBL" id="RYP83258.1"/>
    </source>
</evidence>
<evidence type="ECO:0000313" key="9">
    <source>
        <dbReference type="Proteomes" id="UP000295198"/>
    </source>
</evidence>
<evidence type="ECO:0000256" key="4">
    <source>
        <dbReference type="ARBA" id="ARBA00022801"/>
    </source>
</evidence>
<dbReference type="GO" id="GO:0016042">
    <property type="term" value="P:lipid catabolic process"/>
    <property type="evidence" value="ECO:0007669"/>
    <property type="project" value="UniProtKB-KW"/>
</dbReference>
<dbReference type="EMBL" id="SDKM01000035">
    <property type="protein sequence ID" value="RYP83258.1"/>
    <property type="molecule type" value="Genomic_DNA"/>
</dbReference>
<dbReference type="AlphaFoldDB" id="A0A4Q4Z6Z4"/>
<keyword evidence="4" id="KW-0378">Hydrolase</keyword>
<evidence type="ECO:0000256" key="2">
    <source>
        <dbReference type="ARBA" id="ARBA00008664"/>
    </source>
</evidence>
<organism evidence="8 9">
    <name type="scientific">Nocardioides guangzhouensis</name>
    <dbReference type="NCBI Taxonomy" id="2497878"/>
    <lineage>
        <taxon>Bacteria</taxon>
        <taxon>Bacillati</taxon>
        <taxon>Actinomycetota</taxon>
        <taxon>Actinomycetes</taxon>
        <taxon>Propionibacteriales</taxon>
        <taxon>Nocardioidaceae</taxon>
        <taxon>Nocardioides</taxon>
    </lineage>
</organism>
<evidence type="ECO:0000256" key="6">
    <source>
        <dbReference type="ARBA" id="ARBA00023098"/>
    </source>
</evidence>
<proteinExistence type="inferred from homology"/>
<dbReference type="GO" id="GO:0016891">
    <property type="term" value="F:RNA endonuclease activity producing 5'-phosphomonoesters, hydrolytic mechanism"/>
    <property type="evidence" value="ECO:0007669"/>
    <property type="project" value="TreeGrafter"/>
</dbReference>